<reference evidence="2" key="1">
    <citation type="journal article" date="2021" name="Nat. Commun.">
        <title>Genomic analyses provide insights into spinach domestication and the genetic basis of agronomic traits.</title>
        <authorList>
            <person name="Cai X."/>
            <person name="Sun X."/>
            <person name="Xu C."/>
            <person name="Sun H."/>
            <person name="Wang X."/>
            <person name="Ge C."/>
            <person name="Zhang Z."/>
            <person name="Wang Q."/>
            <person name="Fei Z."/>
            <person name="Jiao C."/>
            <person name="Wang Q."/>
        </authorList>
    </citation>
    <scope>NUCLEOTIDE SEQUENCE [LARGE SCALE GENOMIC DNA]</scope>
    <source>
        <strain evidence="2">cv. Varoflay</strain>
    </source>
</reference>
<dbReference type="GeneID" id="110792670"/>
<dbReference type="SUPFAM" id="SSF81383">
    <property type="entry name" value="F-box domain"/>
    <property type="match status" value="1"/>
</dbReference>
<dbReference type="InterPro" id="IPR050796">
    <property type="entry name" value="SCF_F-box_component"/>
</dbReference>
<dbReference type="InterPro" id="IPR013187">
    <property type="entry name" value="F-box-assoc_dom_typ3"/>
</dbReference>
<dbReference type="Proteomes" id="UP000813463">
    <property type="component" value="Chromosome 6"/>
</dbReference>
<dbReference type="PANTHER" id="PTHR31672">
    <property type="entry name" value="BNACNNG10540D PROTEIN"/>
    <property type="match status" value="1"/>
</dbReference>
<dbReference type="RefSeq" id="XP_021853174.2">
    <property type="nucleotide sequence ID" value="XM_021997482.2"/>
</dbReference>
<dbReference type="PROSITE" id="PS50181">
    <property type="entry name" value="FBOX"/>
    <property type="match status" value="1"/>
</dbReference>
<organism evidence="2 3">
    <name type="scientific">Spinacia oleracea</name>
    <name type="common">Spinach</name>
    <dbReference type="NCBI Taxonomy" id="3562"/>
    <lineage>
        <taxon>Eukaryota</taxon>
        <taxon>Viridiplantae</taxon>
        <taxon>Streptophyta</taxon>
        <taxon>Embryophyta</taxon>
        <taxon>Tracheophyta</taxon>
        <taxon>Spermatophyta</taxon>
        <taxon>Magnoliopsida</taxon>
        <taxon>eudicotyledons</taxon>
        <taxon>Gunneridae</taxon>
        <taxon>Pentapetalae</taxon>
        <taxon>Caryophyllales</taxon>
        <taxon>Chenopodiaceae</taxon>
        <taxon>Chenopodioideae</taxon>
        <taxon>Anserineae</taxon>
        <taxon>Spinacia</taxon>
    </lineage>
</organism>
<dbReference type="NCBIfam" id="TIGR01640">
    <property type="entry name" value="F_box_assoc_1"/>
    <property type="match status" value="1"/>
</dbReference>
<protein>
    <submittedName>
        <fullName evidence="3">F-box/kelch-repeat protein At3g23880-like</fullName>
    </submittedName>
</protein>
<dbReference type="InterPro" id="IPR017451">
    <property type="entry name" value="F-box-assoc_interact_dom"/>
</dbReference>
<dbReference type="InterPro" id="IPR001810">
    <property type="entry name" value="F-box_dom"/>
</dbReference>
<keyword evidence="2" id="KW-1185">Reference proteome</keyword>
<dbReference type="Pfam" id="PF00646">
    <property type="entry name" value="F-box"/>
    <property type="match status" value="1"/>
</dbReference>
<dbReference type="Gene3D" id="1.20.1280.50">
    <property type="match status" value="1"/>
</dbReference>
<proteinExistence type="predicted"/>
<evidence type="ECO:0000259" key="1">
    <source>
        <dbReference type="PROSITE" id="PS50181"/>
    </source>
</evidence>
<feature type="domain" description="F-box" evidence="1">
    <location>
        <begin position="30"/>
        <end position="76"/>
    </location>
</feature>
<name>A0A9R0IRZ1_SPIOL</name>
<evidence type="ECO:0000313" key="2">
    <source>
        <dbReference type="Proteomes" id="UP000813463"/>
    </source>
</evidence>
<dbReference type="SMART" id="SM00256">
    <property type="entry name" value="FBOX"/>
    <property type="match status" value="1"/>
</dbReference>
<gene>
    <name evidence="3" type="primary">LOC110792670</name>
</gene>
<dbReference type="InterPro" id="IPR036047">
    <property type="entry name" value="F-box-like_dom_sf"/>
</dbReference>
<accession>A0A9R0IRZ1</accession>
<evidence type="ECO:0000313" key="3">
    <source>
        <dbReference type="RefSeq" id="XP_021853174.2"/>
    </source>
</evidence>
<dbReference type="AlphaFoldDB" id="A0A9R0IRZ1"/>
<dbReference type="Pfam" id="PF08268">
    <property type="entry name" value="FBA_3"/>
    <property type="match status" value="1"/>
</dbReference>
<reference evidence="3" key="2">
    <citation type="submission" date="2025-08" db="UniProtKB">
        <authorList>
            <consortium name="RefSeq"/>
        </authorList>
    </citation>
    <scope>IDENTIFICATION</scope>
    <source>
        <tissue evidence="3">Leaf</tissue>
    </source>
</reference>
<dbReference type="PANTHER" id="PTHR31672:SF13">
    <property type="entry name" value="F-BOX PROTEIN CPR30-LIKE"/>
    <property type="match status" value="1"/>
</dbReference>
<dbReference type="KEGG" id="soe:110792670"/>
<sequence>MGDKSSRKYPDCTPTCFNFLRKIIPLILKNKNTDRLPLEIESNILQRIPAEPLLGLQSVCKRWRDEINNPYFIKSHTGKFNANSMSLILFGYGELQCNLYSLNYHNSTLEFKKLAGHDSNVVGGCCNGLVCFRKFVDHRSTVRFSLHNPITGTIMNNIPHLVVPNYQNYHEELVVFGYDCINDDYKIFYSVQHNNNDDNNNEDNDNNRDTTWLYSLKRNSWKSIKPLPRGYSCGISNNMSSYWLIRKPDYTYHGVSGFDFESEEYHDVIPMPDDDDQGGYILYKLVDLRGCLHLVKYTLECTMDVWVLKKNRSWVKLIHRLSLKQALESDELVPNRFLGSISVIVYCPPLPYAYSEDGSEILIGLGQYIMAFVRYDLRTGELKPVVMSGEPPHDWVRVKNALRGMPWTGSLVSISNSSS</sequence>